<dbReference type="InterPro" id="IPR039008">
    <property type="entry name" value="IF_rod_dom"/>
</dbReference>
<reference evidence="6" key="1">
    <citation type="submission" date="2001-08" db="EMBL/GenBank/DDBJ databases">
        <title>keratin mRNA sequences from Lampetra fluviatilis.</title>
        <authorList>
            <person name="Schultess J."/>
            <person name="Schaffeld M."/>
            <person name="Markl J."/>
        </authorList>
    </citation>
    <scope>NUCLEOTIDE SEQUENCE</scope>
</reference>
<dbReference type="PANTHER" id="PTHR45616">
    <property type="entry name" value="GATA-TYPE DOMAIN-CONTAINING PROTEIN"/>
    <property type="match status" value="1"/>
</dbReference>
<dbReference type="EMBL" id="AJ308114">
    <property type="protein sequence ID" value="CAC87094.1"/>
    <property type="molecule type" value="mRNA"/>
</dbReference>
<organism evidence="6">
    <name type="scientific">Lampetra fluviatilis</name>
    <name type="common">European river lamprey</name>
    <name type="synonym">Petromyzon fluviatilis</name>
    <dbReference type="NCBI Taxonomy" id="7748"/>
    <lineage>
        <taxon>Eukaryota</taxon>
        <taxon>Metazoa</taxon>
        <taxon>Chordata</taxon>
        <taxon>Craniata</taxon>
        <taxon>Vertebrata</taxon>
        <taxon>Cyclostomata</taxon>
        <taxon>Hyperoartia</taxon>
        <taxon>Petromyzontiformes</taxon>
        <taxon>Petromyzontidae</taxon>
        <taxon>Lampetra</taxon>
    </lineage>
</organism>
<evidence type="ECO:0000259" key="5">
    <source>
        <dbReference type="PROSITE" id="PS51842"/>
    </source>
</evidence>
<evidence type="ECO:0000256" key="3">
    <source>
        <dbReference type="ARBA" id="ARBA00061646"/>
    </source>
</evidence>
<dbReference type="SMART" id="SM01391">
    <property type="entry name" value="Filament"/>
    <property type="match status" value="1"/>
</dbReference>
<dbReference type="GO" id="GO:0045095">
    <property type="term" value="C:keratin filament"/>
    <property type="evidence" value="ECO:0007669"/>
    <property type="project" value="InterPro"/>
</dbReference>
<dbReference type="InterPro" id="IPR003054">
    <property type="entry name" value="Keratin_II"/>
</dbReference>
<dbReference type="FunFam" id="1.20.5.500:FF:000001">
    <property type="entry name" value="Type II keratin 23"/>
    <property type="match status" value="1"/>
</dbReference>
<keyword evidence="1" id="KW-0403">Intermediate filament</keyword>
<proteinExistence type="evidence at transcript level"/>
<dbReference type="Pfam" id="PF00038">
    <property type="entry name" value="Filament"/>
    <property type="match status" value="1"/>
</dbReference>
<accession>Q8AWB0</accession>
<dbReference type="Gene3D" id="1.20.5.170">
    <property type="match status" value="1"/>
</dbReference>
<dbReference type="Gene3D" id="1.20.5.1160">
    <property type="entry name" value="Vasodilator-stimulated phosphoprotein"/>
    <property type="match status" value="1"/>
</dbReference>
<dbReference type="GO" id="GO:0045109">
    <property type="term" value="P:intermediate filament organization"/>
    <property type="evidence" value="ECO:0007669"/>
    <property type="project" value="TreeGrafter"/>
</dbReference>
<name>Q8AWB0_LAMFL</name>
<dbReference type="GO" id="GO:0031424">
    <property type="term" value="P:keratinization"/>
    <property type="evidence" value="ECO:0007669"/>
    <property type="project" value="TreeGrafter"/>
</dbReference>
<protein>
    <submittedName>
        <fullName evidence="6">Type II keratin 8</fullName>
    </submittedName>
</protein>
<evidence type="ECO:0000256" key="2">
    <source>
        <dbReference type="ARBA" id="ARBA00023054"/>
    </source>
</evidence>
<comment type="similarity">
    <text evidence="3">Belongs to the intermediate filament family.</text>
</comment>
<sequence length="430" mass="49234">MSLRNRGFSSKSVVTGGSLKGARSSIRYDGRASRSSAGVLFTGAPPPEIDRSVQDVRSQEKDQIRGLNDRFANFIDKVRSLEQQRSVLEAQWKVLQAKGDDKSNLEDIYQEYIRGLRRQLEVLQENKEHLQSDVGHMQGVVEEFKNKYETELNNRNHAENEFVLIKKDFDDAHLNKVELEARLEGLTDEIDFLRRIYEEELRELHAQMNNISLTVEVDTNRHFNMDDIVASVRSQYEALAQQSRQEAEDFYKVKFEDINASADKSNEDIRNSKQELNDLLRTIKSLTSEVQRLKQQRGQAERAVAEGEDLGEQAVKDAKQRIADLEQELADSRRQMAQHVRDYQELMNVKLALDIEIATYGKLLEGEEDRLSSLAGARGRNPRNYSYSFGDDDLTSHYESAIPRSSKTVIIKSIETQDGSVLSETTEVRN</sequence>
<dbReference type="PROSITE" id="PS51842">
    <property type="entry name" value="IF_ROD_2"/>
    <property type="match status" value="1"/>
</dbReference>
<feature type="coiled-coil region" evidence="4">
    <location>
        <begin position="262"/>
        <end position="342"/>
    </location>
</feature>
<keyword evidence="2 4" id="KW-0175">Coiled coil</keyword>
<dbReference type="Gene3D" id="1.20.5.500">
    <property type="entry name" value="Single helix bin"/>
    <property type="match status" value="1"/>
</dbReference>
<dbReference type="SUPFAM" id="SSF64593">
    <property type="entry name" value="Intermediate filament protein, coiled coil region"/>
    <property type="match status" value="2"/>
</dbReference>
<evidence type="ECO:0000313" key="6">
    <source>
        <dbReference type="EMBL" id="CAC87094.1"/>
    </source>
</evidence>
<dbReference type="GO" id="GO:0030280">
    <property type="term" value="F:structural constituent of skin epidermis"/>
    <property type="evidence" value="ECO:0007669"/>
    <property type="project" value="TreeGrafter"/>
</dbReference>
<keyword evidence="6" id="KW-0416">Keratin</keyword>
<feature type="coiled-coil region" evidence="4">
    <location>
        <begin position="64"/>
        <end position="214"/>
    </location>
</feature>
<dbReference type="PANTHER" id="PTHR45616:SF70">
    <property type="entry name" value="IF ROD DOMAIN-CONTAINING PROTEIN"/>
    <property type="match status" value="1"/>
</dbReference>
<dbReference type="FunFam" id="1.20.5.1160:FF:000001">
    <property type="entry name" value="Keratin type II"/>
    <property type="match status" value="1"/>
</dbReference>
<dbReference type="GO" id="GO:0005615">
    <property type="term" value="C:extracellular space"/>
    <property type="evidence" value="ECO:0007669"/>
    <property type="project" value="TreeGrafter"/>
</dbReference>
<feature type="domain" description="IF rod" evidence="5">
    <location>
        <begin position="60"/>
        <end position="371"/>
    </location>
</feature>
<dbReference type="AlphaFoldDB" id="Q8AWB0"/>
<evidence type="ECO:0000256" key="4">
    <source>
        <dbReference type="SAM" id="Coils"/>
    </source>
</evidence>
<dbReference type="PRINTS" id="PR01276">
    <property type="entry name" value="TYPE2KERATIN"/>
</dbReference>
<evidence type="ECO:0000256" key="1">
    <source>
        <dbReference type="ARBA" id="ARBA00022754"/>
    </source>
</evidence>